<reference evidence="4" key="1">
    <citation type="journal article" date="2022" name="Mol. Ecol. Resour.">
        <title>The complete and closed genome of the facultative generalist Candidatus Endoriftia persephone from deep-sea hydrothermal vents.</title>
        <authorList>
            <person name="de Oliveira A.L."/>
            <person name="Srivastava A."/>
            <person name="Espada-Hinojosa S."/>
            <person name="Bright M."/>
        </authorList>
    </citation>
    <scope>NUCLEOTIDE SEQUENCE</scope>
    <source>
        <strain evidence="4">Tica-EPR-9o50.N</strain>
    </source>
</reference>
<keyword evidence="5" id="KW-1185">Reference proteome</keyword>
<name>A0A9J6ZU95_9GAMM</name>
<dbReference type="EMBL" id="CP090569">
    <property type="protein sequence ID" value="USF86215.1"/>
    <property type="molecule type" value="Genomic_DNA"/>
</dbReference>
<dbReference type="InterPro" id="IPR042072">
    <property type="entry name" value="DsrC-like_C"/>
</dbReference>
<dbReference type="Gene3D" id="1.10.10.370">
    <property type="entry name" value="DsrC-like protein, C-terminal domain"/>
    <property type="match status" value="1"/>
</dbReference>
<dbReference type="SUPFAM" id="SSF69721">
    <property type="entry name" value="DsrC, the gamma subunit of dissimilatory sulfite reductase"/>
    <property type="match status" value="1"/>
</dbReference>
<dbReference type="InterPro" id="IPR025526">
    <property type="entry name" value="DsrC-like_dom_sf"/>
</dbReference>
<comment type="similarity">
    <text evidence="3">Belongs to the dsrC/tusE family.</text>
</comment>
<dbReference type="Proteomes" id="UP001056649">
    <property type="component" value="Chromosome"/>
</dbReference>
<organism evidence="4 5">
    <name type="scientific">Candidatus Endoriftia persephonae</name>
    <dbReference type="NCBI Taxonomy" id="393765"/>
    <lineage>
        <taxon>Bacteria</taxon>
        <taxon>Pseudomonadati</taxon>
        <taxon>Pseudomonadota</taxon>
        <taxon>Gammaproteobacteria</taxon>
        <taxon>Chromatiales</taxon>
        <taxon>Sedimenticolaceae</taxon>
        <taxon>Candidatus Endoriftia</taxon>
    </lineage>
</organism>
<dbReference type="GO" id="GO:0097163">
    <property type="term" value="F:sulfur carrier activity"/>
    <property type="evidence" value="ECO:0007669"/>
    <property type="project" value="TreeGrafter"/>
</dbReference>
<dbReference type="NCBIfam" id="TIGR03342">
    <property type="entry name" value="dsrC_tusE_dsvC"/>
    <property type="match status" value="1"/>
</dbReference>
<evidence type="ECO:0000313" key="4">
    <source>
        <dbReference type="EMBL" id="USF86215.1"/>
    </source>
</evidence>
<dbReference type="PIRSF" id="PIRSF006223">
    <property type="entry name" value="DsrC_TusE"/>
    <property type="match status" value="1"/>
</dbReference>
<evidence type="ECO:0000256" key="2">
    <source>
        <dbReference type="ARBA" id="ARBA00022490"/>
    </source>
</evidence>
<dbReference type="GO" id="GO:0005737">
    <property type="term" value="C:cytoplasm"/>
    <property type="evidence" value="ECO:0007669"/>
    <property type="project" value="UniProtKB-SubCell"/>
</dbReference>
<comment type="subcellular location">
    <subcellularLocation>
        <location evidence="1">Cytoplasm</location>
    </subcellularLocation>
</comment>
<dbReference type="PANTHER" id="PTHR37010">
    <property type="entry name" value="SULFURTRANSFERASE TUSE"/>
    <property type="match status" value="1"/>
</dbReference>
<dbReference type="KEGG" id="eps:L0Y14_08610"/>
<evidence type="ECO:0000256" key="1">
    <source>
        <dbReference type="ARBA" id="ARBA00004496"/>
    </source>
</evidence>
<proteinExistence type="inferred from homology"/>
<sequence length="121" mass="13240">MSDILKRIHSPASVRNDPNGNLFGAIPWSEHEAIERAAEIGITMNDNQWDIVLFVRDYYRGRGDEASAREVMKALGEEFAGDGGRKWLYQCFPGGPVNQASFIAGIPIPSGASDPSFGSRL</sequence>
<evidence type="ECO:0000313" key="5">
    <source>
        <dbReference type="Proteomes" id="UP001056649"/>
    </source>
</evidence>
<dbReference type="PANTHER" id="PTHR37010:SF1">
    <property type="entry name" value="SULFURTRANSFERASE TUSE"/>
    <property type="match status" value="1"/>
</dbReference>
<dbReference type="RefSeq" id="WP_005960865.1">
    <property type="nucleotide sequence ID" value="NZ_CP090569.1"/>
</dbReference>
<gene>
    <name evidence="4" type="ORF">L0Y14_08610</name>
</gene>
<dbReference type="AlphaFoldDB" id="A0A9J6ZU95"/>
<dbReference type="InterPro" id="IPR007453">
    <property type="entry name" value="DsrC/TusE"/>
</dbReference>
<keyword evidence="3" id="KW-0808">Transferase</keyword>
<evidence type="ECO:0000256" key="3">
    <source>
        <dbReference type="PIRNR" id="PIRNR006223"/>
    </source>
</evidence>
<dbReference type="GO" id="GO:0016740">
    <property type="term" value="F:transferase activity"/>
    <property type="evidence" value="ECO:0007669"/>
    <property type="project" value="UniProtKB-KW"/>
</dbReference>
<dbReference type="EC" id="2.8.1.-" evidence="3"/>
<protein>
    <recommendedName>
        <fullName evidence="3">Sulfurtransferase</fullName>
        <ecNumber evidence="3">2.8.1.-</ecNumber>
    </recommendedName>
</protein>
<comment type="function">
    <text evidence="3">Part of a sulfur-relay system.</text>
</comment>
<dbReference type="Pfam" id="PF04358">
    <property type="entry name" value="DsrC"/>
    <property type="match status" value="1"/>
</dbReference>
<accession>A0A9J6ZU95</accession>
<dbReference type="GO" id="GO:0002143">
    <property type="term" value="P:tRNA wobble position uridine thiolation"/>
    <property type="evidence" value="ECO:0007669"/>
    <property type="project" value="TreeGrafter"/>
</dbReference>
<keyword evidence="2" id="KW-0963">Cytoplasm</keyword>